<dbReference type="SUPFAM" id="SSF52540">
    <property type="entry name" value="P-loop containing nucleoside triphosphate hydrolases"/>
    <property type="match status" value="3"/>
</dbReference>
<feature type="domain" description="AAA+ ATPase" evidence="5">
    <location>
        <begin position="696"/>
        <end position="833"/>
    </location>
</feature>
<dbReference type="InterPro" id="IPR041627">
    <property type="entry name" value="AAA_lid_6"/>
</dbReference>
<dbReference type="InterPro" id="IPR003593">
    <property type="entry name" value="AAA+_ATPase"/>
</dbReference>
<feature type="compositionally biased region" description="Pro residues" evidence="4">
    <location>
        <begin position="1207"/>
        <end position="1220"/>
    </location>
</feature>
<dbReference type="InterPro" id="IPR027417">
    <property type="entry name" value="P-loop_NTPase"/>
</dbReference>
<keyword evidence="2" id="KW-0547">Nucleotide-binding</keyword>
<comment type="similarity">
    <text evidence="1">Belongs to the CbxX/CfxQ family.</text>
</comment>
<keyword evidence="3" id="KW-0067">ATP-binding</keyword>
<feature type="region of interest" description="Disordered" evidence="4">
    <location>
        <begin position="392"/>
        <end position="411"/>
    </location>
</feature>
<dbReference type="InterPro" id="IPR003959">
    <property type="entry name" value="ATPase_AAA_core"/>
</dbReference>
<gene>
    <name evidence="6" type="ORF">ACFQKB_20045</name>
</gene>
<proteinExistence type="inferred from homology"/>
<dbReference type="InterPro" id="IPR000641">
    <property type="entry name" value="CbxX/CfxQ"/>
</dbReference>
<evidence type="ECO:0000259" key="5">
    <source>
        <dbReference type="SMART" id="SM00382"/>
    </source>
</evidence>
<reference evidence="7" key="1">
    <citation type="journal article" date="2019" name="Int. J. Syst. Evol. Microbiol.">
        <title>The Global Catalogue of Microorganisms (GCM) 10K type strain sequencing project: providing services to taxonomists for standard genome sequencing and annotation.</title>
        <authorList>
            <consortium name="The Broad Institute Genomics Platform"/>
            <consortium name="The Broad Institute Genome Sequencing Center for Infectious Disease"/>
            <person name="Wu L."/>
            <person name="Ma J."/>
        </authorList>
    </citation>
    <scope>NUCLEOTIDE SEQUENCE [LARGE SCALE GENOMIC DNA]</scope>
    <source>
        <strain evidence="7">JCM 3369</strain>
    </source>
</reference>
<dbReference type="PRINTS" id="PR00819">
    <property type="entry name" value="CBXCFQXSUPER"/>
</dbReference>
<organism evidence="6 7">
    <name type="scientific">Actinomadura yumaensis</name>
    <dbReference type="NCBI Taxonomy" id="111807"/>
    <lineage>
        <taxon>Bacteria</taxon>
        <taxon>Bacillati</taxon>
        <taxon>Actinomycetota</taxon>
        <taxon>Actinomycetes</taxon>
        <taxon>Streptosporangiales</taxon>
        <taxon>Thermomonosporaceae</taxon>
        <taxon>Actinomadura</taxon>
    </lineage>
</organism>
<sequence length="1220" mass="130126">MGVPRLPEHLEVLLTDEPVLDVYAYGPWRVPDGLYEELRRRATAYNRDPRAIVLTRRLSDFYGTGTSAAGAEQWSLLTFLLGASALRGGSRGDVDYELLSDFLAVPEPPVRDPLAWFSQGGRWRPPALWLPEPAGHDPERRAVMLDLARAGLDVFEGLEPLEERRRALIGLFDRRADDPSARERDMAVPYDRLEDEWAADAPDAALAVLPELAGPVAYLGWACAGFGAAHERLVAVLGEGEPEPAALARLLLAAETGAVPAELAVALGTARYEELRERTRALRAAFAVEPWQRELRAWLARGLVAGEADACRAWLDMAVRITGAVQGLPDAATSPRCRLPVHHFQHDVRRLFVRRGVPNPLAGRLAPPAPAPAARGERAGAPQGFGARLVAVPSGDEREPGEGAFDERMPDELDGIVGPASLRAALREAVAAAEDEGRPVRLMICGPEGSGRRTSAAALERALASRAAAGEALVVSDQAFASLPVSDAVLWLQARVRDCVEGRRPLVVRHLDAFAGHEPAGPPAAEELRRAMADHPGLHVIALCRTGGEERILAANPALARAMTVARTRDFGAADHAELFARTVRARGARVDRRVARAAAALLVRTPPQLNMRNARLTRQLADHCLARARLRGADEVVEADVPHRPLTPGAPVTDPLAELAACAGIEPVKREVRALVTEAKAAGLRHEAGMTAHVRSRHLVFAGGPGTGKTTVAGILGRLYAELGVLTSGHLVQIDRADLTGPYPSETGPRVRRAVERALGGVLLVDNAHLLDPAGSPRDAEAADALVAAVEAYPGDVVVVLAAPDAGLGGLRQARPDLARLFPRTVRFPDLTAAELVEVFAARAAADGFELGEGVLDRVAELVRDAPEGVRHGNARLMAALLDRTVARQGRRVLTGGALDEDPGLDVLTVADVPATLLPADRAAGGGSGDPLAEIERLVGLEGVKEEVGLLVAEARAERLRRDAGVPVARPTRHMVFTGNPGTAKTTIARLLASVYARLGLLSSGHLVEVTRADLVAEYVGQTAPKVRAAVDRALGGVLFVDEAYALAGAHAPGGDFGREAVAELLRLMEEHRSDLVVIVAGYDREMEEFLSSNPGLASRFPRVLRFPDYADDELVAIFEAMAADAGYRVDPEALDAVRAAARRPRRGPHFGNAREMRNLLDRAVAVQAQRITSSPAAVDDEEVRTLRPSDLHAATTDPDKNAPAPTTPGPDTPPGPYL</sequence>
<evidence type="ECO:0000256" key="4">
    <source>
        <dbReference type="SAM" id="MobiDB-lite"/>
    </source>
</evidence>
<feature type="region of interest" description="Disordered" evidence="4">
    <location>
        <begin position="1173"/>
        <end position="1220"/>
    </location>
</feature>
<protein>
    <submittedName>
        <fullName evidence="6">AAA family ATPase</fullName>
    </submittedName>
</protein>
<dbReference type="RefSeq" id="WP_378063433.1">
    <property type="nucleotide sequence ID" value="NZ_JBHSXS010000011.1"/>
</dbReference>
<keyword evidence="7" id="KW-1185">Reference proteome</keyword>
<dbReference type="Pfam" id="PF00004">
    <property type="entry name" value="AAA"/>
    <property type="match status" value="2"/>
</dbReference>
<dbReference type="Pfam" id="PF17866">
    <property type="entry name" value="AAA_lid_6"/>
    <property type="match status" value="1"/>
</dbReference>
<dbReference type="CDD" id="cd00009">
    <property type="entry name" value="AAA"/>
    <property type="match status" value="2"/>
</dbReference>
<dbReference type="EMBL" id="JBHSXS010000011">
    <property type="protein sequence ID" value="MFC6882055.1"/>
    <property type="molecule type" value="Genomic_DNA"/>
</dbReference>
<evidence type="ECO:0000256" key="3">
    <source>
        <dbReference type="ARBA" id="ARBA00022840"/>
    </source>
</evidence>
<evidence type="ECO:0000313" key="7">
    <source>
        <dbReference type="Proteomes" id="UP001596380"/>
    </source>
</evidence>
<comment type="caution">
    <text evidence="6">The sequence shown here is derived from an EMBL/GenBank/DDBJ whole genome shotgun (WGS) entry which is preliminary data.</text>
</comment>
<evidence type="ECO:0000256" key="1">
    <source>
        <dbReference type="ARBA" id="ARBA00010378"/>
    </source>
</evidence>
<feature type="domain" description="AAA+ ATPase" evidence="5">
    <location>
        <begin position="972"/>
        <end position="1112"/>
    </location>
</feature>
<dbReference type="Gene3D" id="1.10.8.60">
    <property type="match status" value="2"/>
</dbReference>
<dbReference type="PANTHER" id="PTHR43392:SF2">
    <property type="entry name" value="AAA-TYPE ATPASE FAMILY PROTEIN _ ANKYRIN REPEAT FAMILY PROTEIN"/>
    <property type="match status" value="1"/>
</dbReference>
<dbReference type="Proteomes" id="UP001596380">
    <property type="component" value="Unassembled WGS sequence"/>
</dbReference>
<accession>A0ABW2CLB5</accession>
<dbReference type="InterPro" id="IPR050773">
    <property type="entry name" value="CbxX/CfxQ_RuBisCO_ESX"/>
</dbReference>
<evidence type="ECO:0000256" key="2">
    <source>
        <dbReference type="ARBA" id="ARBA00022741"/>
    </source>
</evidence>
<dbReference type="Gene3D" id="3.40.50.300">
    <property type="entry name" value="P-loop containing nucleotide triphosphate hydrolases"/>
    <property type="match status" value="2"/>
</dbReference>
<name>A0ABW2CLB5_9ACTN</name>
<dbReference type="SMART" id="SM00382">
    <property type="entry name" value="AAA"/>
    <property type="match status" value="2"/>
</dbReference>
<dbReference type="PANTHER" id="PTHR43392">
    <property type="entry name" value="AAA-TYPE ATPASE FAMILY PROTEIN / ANKYRIN REPEAT FAMILY PROTEIN"/>
    <property type="match status" value="1"/>
</dbReference>
<evidence type="ECO:0000313" key="6">
    <source>
        <dbReference type="EMBL" id="MFC6882055.1"/>
    </source>
</evidence>
<feature type="compositionally biased region" description="Basic and acidic residues" evidence="4">
    <location>
        <begin position="395"/>
        <end position="411"/>
    </location>
</feature>